<dbReference type="InterPro" id="IPR047951">
    <property type="entry name" value="Transpos_ISL3"/>
</dbReference>
<dbReference type="Pfam" id="PF13542">
    <property type="entry name" value="HTH_Tnp_ISL3"/>
    <property type="match status" value="1"/>
</dbReference>
<evidence type="ECO:0000313" key="4">
    <source>
        <dbReference type="EMBL" id="UQX13630.1"/>
    </source>
</evidence>
<evidence type="ECO:0000259" key="3">
    <source>
        <dbReference type="Pfam" id="PF14690"/>
    </source>
</evidence>
<dbReference type="PANTHER" id="PTHR33498">
    <property type="entry name" value="TRANSPOSASE FOR INSERTION SEQUENCE ELEMENT IS1557"/>
    <property type="match status" value="1"/>
</dbReference>
<dbReference type="RefSeq" id="WP_219069764.1">
    <property type="nucleotide sequence ID" value="NZ_CAJUXY010000065.1"/>
</dbReference>
<evidence type="ECO:0000259" key="2">
    <source>
        <dbReference type="Pfam" id="PF13542"/>
    </source>
</evidence>
<organism evidence="4 5">
    <name type="scientific">Candidatus Mycobacterium methanotrophicum</name>
    <dbReference type="NCBI Taxonomy" id="2943498"/>
    <lineage>
        <taxon>Bacteria</taxon>
        <taxon>Bacillati</taxon>
        <taxon>Actinomycetota</taxon>
        <taxon>Actinomycetes</taxon>
        <taxon>Mycobacteriales</taxon>
        <taxon>Mycobacteriaceae</taxon>
        <taxon>Mycobacterium</taxon>
    </lineage>
</organism>
<accession>A0ABY4QUM9</accession>
<proteinExistence type="predicted"/>
<dbReference type="InterPro" id="IPR032877">
    <property type="entry name" value="Transposase_HTH"/>
</dbReference>
<reference evidence="4" key="1">
    <citation type="submission" date="2022-05" db="EMBL/GenBank/DDBJ databases">
        <title>A methanotrophic Mycobacterium dominates a cave microbial ecosystem.</title>
        <authorList>
            <person name="Van Spanning R.J.M."/>
            <person name="Guan Q."/>
            <person name="Melkonian C."/>
            <person name="Gallant J."/>
            <person name="Polerecky L."/>
            <person name="Flot J.-F."/>
            <person name="Brandt B.W."/>
            <person name="Braster M."/>
            <person name="Iturbe Espinoza P."/>
            <person name="Aerts J."/>
            <person name="Meima-Franke M."/>
            <person name="Piersma S.R."/>
            <person name="Bunduc C."/>
            <person name="Ummels R."/>
            <person name="Pain A."/>
            <person name="Fleming E.J."/>
            <person name="van der Wel N."/>
            <person name="Gherman V.D."/>
            <person name="Sarbu S.M."/>
            <person name="Bodelier P.L.E."/>
            <person name="Bitter W."/>
        </authorList>
    </citation>
    <scope>NUCLEOTIDE SEQUENCE</scope>
    <source>
        <strain evidence="4">Sulfur Cave</strain>
        <plasmid evidence="4">unnamed</plasmid>
    </source>
</reference>
<dbReference type="Pfam" id="PF14690">
    <property type="entry name" value="Zn_ribbon_ISL3"/>
    <property type="match status" value="1"/>
</dbReference>
<keyword evidence="5" id="KW-1185">Reference proteome</keyword>
<dbReference type="PANTHER" id="PTHR33498:SF1">
    <property type="entry name" value="TRANSPOSASE FOR INSERTION SEQUENCE ELEMENT IS1557"/>
    <property type="match status" value="1"/>
</dbReference>
<feature type="domain" description="Transposase IS204/IS1001/IS1096/IS1165 zinc-finger" evidence="3">
    <location>
        <begin position="51"/>
        <end position="90"/>
    </location>
</feature>
<dbReference type="Proteomes" id="UP001056610">
    <property type="component" value="Plasmid unnamed"/>
</dbReference>
<feature type="domain" description="Transposase IS204/IS1001/IS1096/IS1165 DDE" evidence="1">
    <location>
        <begin position="167"/>
        <end position="256"/>
    </location>
</feature>
<keyword evidence="4" id="KW-0614">Plasmid</keyword>
<dbReference type="EMBL" id="CP097321">
    <property type="protein sequence ID" value="UQX13630.1"/>
    <property type="molecule type" value="Genomic_DNA"/>
</dbReference>
<gene>
    <name evidence="4" type="ORF">M5I08_26035</name>
</gene>
<feature type="domain" description="Transposase IS204/IS1001/IS1096/IS1165 helix-turn-helix" evidence="2">
    <location>
        <begin position="102"/>
        <end position="151"/>
    </location>
</feature>
<geneLocation type="plasmid" evidence="4 5">
    <name>unnamed</name>
</geneLocation>
<evidence type="ECO:0000313" key="5">
    <source>
        <dbReference type="Proteomes" id="UP001056610"/>
    </source>
</evidence>
<sequence length="298" mass="32465">MRKSRVFATVLSGQDMVIDDVMIETETLRGKRPVTSEVLVFAVRPKANQASRCSRCRKRCPGYDGGDGIRRWRSLDLGTTKAYLQAAAPRAARPEHGVVVMHVPWARPGARHTWAFEDTAAWLSAHAAISVVAVFLRVAWRTIAAIVARVVADGRDTNDLLAGLTRIGVDEIAYRKGHRYLTCVIDHTTGRLVWAAEGRNQDTLGRFFDQLGAQRCAALTHVSCDGAEWIHAALRARAPQALICLDPFHVVAWALNSKPSTRSASAPPRLPGPGIATPCGRSARILPICPASSAPVWL</sequence>
<dbReference type="InterPro" id="IPR029261">
    <property type="entry name" value="Transposase_Znf"/>
</dbReference>
<dbReference type="InterPro" id="IPR002560">
    <property type="entry name" value="Transposase_DDE"/>
</dbReference>
<protein>
    <submittedName>
        <fullName evidence="4">Transposase</fullName>
    </submittedName>
</protein>
<name>A0ABY4QUM9_9MYCO</name>
<evidence type="ECO:0000259" key="1">
    <source>
        <dbReference type="Pfam" id="PF01610"/>
    </source>
</evidence>
<dbReference type="Pfam" id="PF01610">
    <property type="entry name" value="DDE_Tnp_ISL3"/>
    <property type="match status" value="1"/>
</dbReference>